<evidence type="ECO:0000256" key="6">
    <source>
        <dbReference type="ARBA" id="ARBA00023180"/>
    </source>
</evidence>
<evidence type="ECO:0000259" key="10">
    <source>
        <dbReference type="SMART" id="SM00423"/>
    </source>
</evidence>
<gene>
    <name evidence="11" type="ORF">M0811_00974</name>
</gene>
<sequence length="650" mass="76037">MKINLFFFFLLFFIFVFSTRNFASVYWEYNDYQIEFGIADPTAICYGIFSDTLFEIGTSKLHIYTNSTYNDSIQMYAAGFVEGALTQQAIWDFFTNWKILFLQDFNTTIWPEKIMTFMNDNQDYLIEQCGYQNQTEYIKQICLNYQQFLGLIKGYQYEASPDKMMNYLDFWMLNSDGDLSSLSVALYSLSDDPKEQEWAKNKINNIVWKETNSHCTALVKVLDGNTDILFGHDTWEFFSSLSRIWKEYNFQLSSVKAETIMFSSYPGFISSVDDFYLTSQSLGVLETTIHAWNLTLFQEYLIPQTFLTWIRVQAVNRLSASGQEWTNLMDSINSGTYNCQWLILDYKLFNKGSALQDNLLWVTELIPGYTWADDQTFWLRNRTWYPSFNRPSNPFIFNISGYEHRVETEGIDWSYWNCTRMLIMERDVNEKVYSYETFKEMMRYNHYQDDPLSHGDPGNTIAPRYDLRVENSSCLDCKSLSYLEALNLQFSAVSSPVHKYVPVFTFEGKWNNFPRQGLPITWEFPWHNFESVKTTTCGDYETCEECIQSSSCGWCEERCLKYPVLVGETNLCLSDNWQINQCSSVNPSQSNSKSISTGAWIGIVFGVSIFCGVLVGIIVFFFPKKKSKKETYDKIPNQQLKERKDEEDFN</sequence>
<feature type="transmembrane region" description="Helical" evidence="9">
    <location>
        <begin position="599"/>
        <end position="622"/>
    </location>
</feature>
<evidence type="ECO:0000256" key="2">
    <source>
        <dbReference type="ARBA" id="ARBA00022729"/>
    </source>
</evidence>
<feature type="signal peptide" evidence="7">
    <location>
        <begin position="1"/>
        <end position="18"/>
    </location>
</feature>
<dbReference type="InterPro" id="IPR016201">
    <property type="entry name" value="PSI"/>
</dbReference>
<keyword evidence="4 7" id="KW-0442">Lipid degradation</keyword>
<keyword evidence="12" id="KW-1185">Reference proteome</keyword>
<dbReference type="EMBL" id="JAPDFW010000070">
    <property type="protein sequence ID" value="KAJ5074345.1"/>
    <property type="molecule type" value="Genomic_DNA"/>
</dbReference>
<dbReference type="EC" id="3.1.1.-" evidence="7"/>
<keyword evidence="9" id="KW-1133">Transmembrane helix</keyword>
<comment type="function">
    <text evidence="7">Putative phospholipase.</text>
</comment>
<protein>
    <recommendedName>
        <fullName evidence="7">Phospholipase B-like</fullName>
        <ecNumber evidence="7">3.1.1.-</ecNumber>
    </recommendedName>
</protein>
<evidence type="ECO:0000256" key="8">
    <source>
        <dbReference type="SAM" id="MobiDB-lite"/>
    </source>
</evidence>
<evidence type="ECO:0000256" key="7">
    <source>
        <dbReference type="RuleBase" id="RU364138"/>
    </source>
</evidence>
<dbReference type="AlphaFoldDB" id="A0A9Q0LNG9"/>
<evidence type="ECO:0000256" key="4">
    <source>
        <dbReference type="ARBA" id="ARBA00022963"/>
    </source>
</evidence>
<keyword evidence="3 7" id="KW-0378">Hydrolase</keyword>
<name>A0A9Q0LNG9_ANAIG</name>
<feature type="chain" id="PRO_5040532407" description="Phospholipase B-like" evidence="7">
    <location>
        <begin position="19"/>
        <end position="650"/>
    </location>
</feature>
<keyword evidence="9" id="KW-0812">Transmembrane</keyword>
<evidence type="ECO:0000313" key="12">
    <source>
        <dbReference type="Proteomes" id="UP001149090"/>
    </source>
</evidence>
<dbReference type="GO" id="GO:0009395">
    <property type="term" value="P:phospholipid catabolic process"/>
    <property type="evidence" value="ECO:0007669"/>
    <property type="project" value="TreeGrafter"/>
</dbReference>
<comment type="similarity">
    <text evidence="1 7">Belongs to the phospholipase B-like family.</text>
</comment>
<dbReference type="GO" id="GO:0004620">
    <property type="term" value="F:phospholipase activity"/>
    <property type="evidence" value="ECO:0007669"/>
    <property type="project" value="InterPro"/>
</dbReference>
<feature type="region of interest" description="Disordered" evidence="8">
    <location>
        <begin position="627"/>
        <end position="650"/>
    </location>
</feature>
<comment type="caution">
    <text evidence="11">The sequence shown here is derived from an EMBL/GenBank/DDBJ whole genome shotgun (WGS) entry which is preliminary data.</text>
</comment>
<accession>A0A9Q0LNG9</accession>
<organism evidence="11 12">
    <name type="scientific">Anaeramoeba ignava</name>
    <name type="common">Anaerobic marine amoeba</name>
    <dbReference type="NCBI Taxonomy" id="1746090"/>
    <lineage>
        <taxon>Eukaryota</taxon>
        <taxon>Metamonada</taxon>
        <taxon>Anaeramoebidae</taxon>
        <taxon>Anaeramoeba</taxon>
    </lineage>
</organism>
<evidence type="ECO:0000256" key="5">
    <source>
        <dbReference type="ARBA" id="ARBA00023098"/>
    </source>
</evidence>
<dbReference type="InterPro" id="IPR007000">
    <property type="entry name" value="PLipase_B-like"/>
</dbReference>
<keyword evidence="5 7" id="KW-0443">Lipid metabolism</keyword>
<reference evidence="11" key="1">
    <citation type="submission" date="2022-10" db="EMBL/GenBank/DDBJ databases">
        <title>Novel sulphate-reducing endosymbionts in the free-living metamonad Anaeramoeba.</title>
        <authorList>
            <person name="Jerlstrom-Hultqvist J."/>
            <person name="Cepicka I."/>
            <person name="Gallot-Lavallee L."/>
            <person name="Salas-Leiva D."/>
            <person name="Curtis B.A."/>
            <person name="Zahonova K."/>
            <person name="Pipaliya S."/>
            <person name="Dacks J."/>
            <person name="Roger A.J."/>
        </authorList>
    </citation>
    <scope>NUCLEOTIDE SEQUENCE</scope>
    <source>
        <strain evidence="11">BMAN</strain>
    </source>
</reference>
<dbReference type="Pfam" id="PF04916">
    <property type="entry name" value="Phospholip_B"/>
    <property type="match status" value="1"/>
</dbReference>
<dbReference type="PANTHER" id="PTHR12370:SF3">
    <property type="entry name" value="PHOSPHOLIPASE B-LIKE 2-RELATED"/>
    <property type="match status" value="1"/>
</dbReference>
<dbReference type="OrthoDB" id="419508at2759"/>
<keyword evidence="2 7" id="KW-0732">Signal</keyword>
<dbReference type="PANTHER" id="PTHR12370">
    <property type="entry name" value="PHOSPHOLIPASE B-RELATED"/>
    <property type="match status" value="1"/>
</dbReference>
<keyword evidence="6" id="KW-0325">Glycoprotein</keyword>
<dbReference type="OMA" id="LQIYYHY"/>
<keyword evidence="9" id="KW-0472">Membrane</keyword>
<evidence type="ECO:0000256" key="1">
    <source>
        <dbReference type="ARBA" id="ARBA00007835"/>
    </source>
</evidence>
<feature type="domain" description="PSI" evidence="10">
    <location>
        <begin position="536"/>
        <end position="583"/>
    </location>
</feature>
<feature type="compositionally biased region" description="Basic and acidic residues" evidence="8">
    <location>
        <begin position="640"/>
        <end position="650"/>
    </location>
</feature>
<dbReference type="Gene3D" id="3.60.60.30">
    <property type="match status" value="1"/>
</dbReference>
<dbReference type="GO" id="GO:0005576">
    <property type="term" value="C:extracellular region"/>
    <property type="evidence" value="ECO:0007669"/>
    <property type="project" value="TreeGrafter"/>
</dbReference>
<evidence type="ECO:0000256" key="3">
    <source>
        <dbReference type="ARBA" id="ARBA00022801"/>
    </source>
</evidence>
<dbReference type="Proteomes" id="UP001149090">
    <property type="component" value="Unassembled WGS sequence"/>
</dbReference>
<evidence type="ECO:0000313" key="11">
    <source>
        <dbReference type="EMBL" id="KAJ5074345.1"/>
    </source>
</evidence>
<proteinExistence type="inferred from homology"/>
<evidence type="ECO:0000256" key="9">
    <source>
        <dbReference type="SAM" id="Phobius"/>
    </source>
</evidence>
<dbReference type="SMART" id="SM00423">
    <property type="entry name" value="PSI"/>
    <property type="match status" value="1"/>
</dbReference>